<accession>A0ABW2W5L1</accession>
<evidence type="ECO:0000256" key="2">
    <source>
        <dbReference type="SAM" id="MobiDB-lite"/>
    </source>
</evidence>
<dbReference type="RefSeq" id="WP_381607011.1">
    <property type="nucleotide sequence ID" value="NZ_JBHTEB010000001.1"/>
</dbReference>
<organism evidence="3 4">
    <name type="scientific">Streptomyces flavalbus</name>
    <dbReference type="NCBI Taxonomy" id="2665155"/>
    <lineage>
        <taxon>Bacteria</taxon>
        <taxon>Bacillati</taxon>
        <taxon>Actinomycetota</taxon>
        <taxon>Actinomycetes</taxon>
        <taxon>Kitasatosporales</taxon>
        <taxon>Streptomycetaceae</taxon>
        <taxon>Streptomyces</taxon>
    </lineage>
</organism>
<feature type="coiled-coil region" evidence="1">
    <location>
        <begin position="884"/>
        <end position="918"/>
    </location>
</feature>
<name>A0ABW2W5L1_9ACTN</name>
<dbReference type="EMBL" id="JBHTEB010000001">
    <property type="protein sequence ID" value="MFD0314678.1"/>
    <property type="molecule type" value="Genomic_DNA"/>
</dbReference>
<reference evidence="4" key="1">
    <citation type="journal article" date="2019" name="Int. J. Syst. Evol. Microbiol.">
        <title>The Global Catalogue of Microorganisms (GCM) 10K type strain sequencing project: providing services to taxonomists for standard genome sequencing and annotation.</title>
        <authorList>
            <consortium name="The Broad Institute Genomics Platform"/>
            <consortium name="The Broad Institute Genome Sequencing Center for Infectious Disease"/>
            <person name="Wu L."/>
            <person name="Ma J."/>
        </authorList>
    </citation>
    <scope>NUCLEOTIDE SEQUENCE [LARGE SCALE GENOMIC DNA]</scope>
    <source>
        <strain evidence="4">CGMCC 4.7400</strain>
    </source>
</reference>
<feature type="coiled-coil region" evidence="1">
    <location>
        <begin position="526"/>
        <end position="574"/>
    </location>
</feature>
<evidence type="ECO:0000256" key="1">
    <source>
        <dbReference type="SAM" id="Coils"/>
    </source>
</evidence>
<evidence type="ECO:0000313" key="3">
    <source>
        <dbReference type="EMBL" id="MFD0314678.1"/>
    </source>
</evidence>
<feature type="coiled-coil region" evidence="1">
    <location>
        <begin position="387"/>
        <end position="457"/>
    </location>
</feature>
<comment type="caution">
    <text evidence="3">The sequence shown here is derived from an EMBL/GenBank/DDBJ whole genome shotgun (WGS) entry which is preliminary data.</text>
</comment>
<proteinExistence type="predicted"/>
<feature type="coiled-coil region" evidence="1">
    <location>
        <begin position="751"/>
        <end position="849"/>
    </location>
</feature>
<evidence type="ECO:0000313" key="4">
    <source>
        <dbReference type="Proteomes" id="UP001597023"/>
    </source>
</evidence>
<sequence>MQTGWRLERTYLAGAGFPESRLEGLSINWSDPFEPTGHAALWADNGTGKTTITALRFGLYLPHARDFIRGESDRSLAKLVCSGDVCHVVEQATRVVDGELQRLVMGMVADWSDGGTQDLDNPSKLHRDFYGWVTYGSGPTIEDLPFRTSVGRRATHAQFVETVRGMLPKGGALPPHRPSDHQRAWIDWLAAAEVDVEQLRFQSQMNASEGGVDRVMRFSDSDACVQWLIGATTPTTTVEQIGKSIEVLRANAAARPRWSDELALWESLTEPLLRLAIAHDQVATHRRAVATAEADAAAVVADSEATLAELAAEEASAGEKHEEHERLRREAGSTARRAQAHRLRMWLRAAELRAGAAAALADKRRADRDQAVRELAAWRLVQDVLDASTARTRLAGLTARLEAAEKHTAELREEEQRHLHSLARLLTDHRDRAAADLQAAEEQRERASAAFATAQGEQREAVAAHATAVEQLRHVGGQITESERTLSEAVTTGLVPEGADPAVVEAEWVDKAASALSSREAADEALKTVDRQADAQQKTMSKAQNALVAARHDVENGERQLQQVNDRVRALEGDERIRDAVGDGGIELWSARSALTDALSQRAESADRDAAEARAATDDARRTLDAVGADGLLPGSALVEEVVRRCQDADVLAWPGWRWLADTMTSQAALTFATVRPDIASGVVVSHPDHFGRALDAIGDLDTDTAVWVGAVLDPEAAVSPSAADHADGTLARVLLPHPGTYDRDAARDMVAAAENALTSATVRLQEAGQRATDARSALAALAQLWKDLPEDPRTAIQEKIRSAQERVEAARNDEQAAADALHDLARLKQEHQAARDAAQERIDRATETRRLLVPAISAAHALSSARERLPGLRTAEAQHRRRIDQLGEQIPELADAVDRARDRVSIHERRRDDAANELRRAGLSATTHGPVPDEDVPTIRARLESVTSALEDAAVDPELRHQITDARQRLADLDAKLDADMEQRRLAERFAGTDDARHPVALRTATRRAEAGEAEAREAYARALQAAETAKREHQRQAEERADRSSPDIEGFPSAELVAEADEAEAFADQLDELAAQSLLTHRAEDQLARNAETAATAARQSAQLVEASVRGLRYLADPALTGRRADDIPALTTRIAGLAERVRESRKQLGDSEQTRQRVAGAVRAYANSPQARKVEAAEDTRVTDLISRLRGDEQLPAEAERIAGELEQRAVSLRDDLDRHDRDVHTCAVMLHVQASRALDRLRAYQNQSRLPDGLGEWSERRFVVIEHEKVPADESVAIDRVARVVHSLLTPGTSRSDAESLLFAAARALVDAPFKVRLLKPHIDLSLDRVDVAELKNFSGGQRVTAGVLLYATMTKVRALSDTTSVGWLWLDNPFGQASADQFVRTMRRAADQLGLQLLFTAAPKDKGALSMFDRTIMLGRRSRPSSGEKVVVVDDGSRELVDLVLVQRDVRAVLGE</sequence>
<keyword evidence="4" id="KW-1185">Reference proteome</keyword>
<feature type="compositionally biased region" description="Basic and acidic residues" evidence="2">
    <location>
        <begin position="1030"/>
        <end position="1048"/>
    </location>
</feature>
<feature type="region of interest" description="Disordered" evidence="2">
    <location>
        <begin position="1020"/>
        <end position="1051"/>
    </location>
</feature>
<dbReference type="Proteomes" id="UP001597023">
    <property type="component" value="Unassembled WGS sequence"/>
</dbReference>
<gene>
    <name evidence="3" type="ORF">ACFQZ6_10630</name>
</gene>
<feature type="region of interest" description="Disordered" evidence="2">
    <location>
        <begin position="314"/>
        <end position="334"/>
    </location>
</feature>
<protein>
    <submittedName>
        <fullName evidence="3">Uncharacterized protein</fullName>
    </submittedName>
</protein>
<keyword evidence="1" id="KW-0175">Coiled coil</keyword>
<feature type="compositionally biased region" description="Basic and acidic residues" evidence="2">
    <location>
        <begin position="317"/>
        <end position="331"/>
    </location>
</feature>